<dbReference type="SUPFAM" id="SSF53706">
    <property type="entry name" value="Formate dehydrogenase/DMSO reductase, domains 1-3"/>
    <property type="match status" value="1"/>
</dbReference>
<dbReference type="InterPro" id="IPR019574">
    <property type="entry name" value="NADH_UbQ_OxRdtase_Gsu_4Fe4S-bd"/>
</dbReference>
<keyword evidence="8 12" id="KW-0408">Iron</keyword>
<evidence type="ECO:0000256" key="10">
    <source>
        <dbReference type="ARBA" id="ARBA00023027"/>
    </source>
</evidence>
<dbReference type="GO" id="GO:0003954">
    <property type="term" value="F:NADH dehydrogenase activity"/>
    <property type="evidence" value="ECO:0007669"/>
    <property type="project" value="TreeGrafter"/>
</dbReference>
<dbReference type="GO" id="GO:0046872">
    <property type="term" value="F:metal ion binding"/>
    <property type="evidence" value="ECO:0007669"/>
    <property type="project" value="UniProtKB-UniRule"/>
</dbReference>
<evidence type="ECO:0000256" key="9">
    <source>
        <dbReference type="ARBA" id="ARBA00023014"/>
    </source>
</evidence>
<keyword evidence="9 12" id="KW-0411">Iron-sulfur</keyword>
<evidence type="ECO:0000256" key="3">
    <source>
        <dbReference type="ARBA" id="ARBA00022485"/>
    </source>
</evidence>
<dbReference type="NCBIfam" id="TIGR01973">
    <property type="entry name" value="NuoG"/>
    <property type="match status" value="1"/>
</dbReference>
<dbReference type="Gene3D" id="3.10.20.740">
    <property type="match status" value="1"/>
</dbReference>
<dbReference type="Proteomes" id="UP000198242">
    <property type="component" value="Chromosome I"/>
</dbReference>
<dbReference type="Gene3D" id="3.40.228.10">
    <property type="entry name" value="Dimethylsulfoxide Reductase, domain 2"/>
    <property type="match status" value="1"/>
</dbReference>
<dbReference type="SUPFAM" id="SSF50692">
    <property type="entry name" value="ADC-like"/>
    <property type="match status" value="1"/>
</dbReference>
<evidence type="ECO:0000256" key="6">
    <source>
        <dbReference type="ARBA" id="ARBA00022723"/>
    </source>
</evidence>
<dbReference type="InterPro" id="IPR054351">
    <property type="entry name" value="NADH_UbQ_OxRdtase_ferredoxin"/>
</dbReference>
<dbReference type="SMART" id="SM00926">
    <property type="entry name" value="Molybdop_Fe4S4"/>
    <property type="match status" value="1"/>
</dbReference>
<evidence type="ECO:0000313" key="18">
    <source>
        <dbReference type="Proteomes" id="UP000198242"/>
    </source>
</evidence>
<dbReference type="EMBL" id="LT607411">
    <property type="protein sequence ID" value="SCE65407.1"/>
    <property type="molecule type" value="Genomic_DNA"/>
</dbReference>
<feature type="domain" description="2Fe-2S ferredoxin-type" evidence="14">
    <location>
        <begin position="9"/>
        <end position="87"/>
    </location>
</feature>
<name>A0A1C4U1C9_MICVI</name>
<dbReference type="Pfam" id="PF10588">
    <property type="entry name" value="NADH-G_4Fe-4S_3"/>
    <property type="match status" value="1"/>
</dbReference>
<keyword evidence="5 12" id="KW-0874">Quinone</keyword>
<feature type="region of interest" description="Disordered" evidence="13">
    <location>
        <begin position="829"/>
        <end position="860"/>
    </location>
</feature>
<dbReference type="InterPro" id="IPR006963">
    <property type="entry name" value="Mopterin_OxRdtase_4Fe-4S_dom"/>
</dbReference>
<evidence type="ECO:0000256" key="12">
    <source>
        <dbReference type="RuleBase" id="RU003525"/>
    </source>
</evidence>
<evidence type="ECO:0000313" key="17">
    <source>
        <dbReference type="EMBL" id="SCE65407.1"/>
    </source>
</evidence>
<dbReference type="PROSITE" id="PS51839">
    <property type="entry name" value="4FE4S_HC3"/>
    <property type="match status" value="1"/>
</dbReference>
<dbReference type="GO" id="GO:0008137">
    <property type="term" value="F:NADH dehydrogenase (ubiquinone) activity"/>
    <property type="evidence" value="ECO:0007669"/>
    <property type="project" value="UniProtKB-UniRule"/>
</dbReference>
<keyword evidence="10 12" id="KW-0520">NAD</keyword>
<dbReference type="Pfam" id="PF00384">
    <property type="entry name" value="Molybdopterin"/>
    <property type="match status" value="1"/>
</dbReference>
<feature type="compositionally biased region" description="Basic and acidic residues" evidence="13">
    <location>
        <begin position="1009"/>
        <end position="1029"/>
    </location>
</feature>
<reference evidence="18" key="1">
    <citation type="submission" date="2016-06" db="EMBL/GenBank/DDBJ databases">
        <authorList>
            <person name="Varghese N."/>
            <person name="Submissions Spin"/>
        </authorList>
    </citation>
    <scope>NUCLEOTIDE SEQUENCE [LARGE SCALE GENOMIC DNA]</scope>
    <source>
        <strain evidence="18">DSM 43909</strain>
    </source>
</reference>
<dbReference type="PANTHER" id="PTHR43105">
    <property type="entry name" value="RESPIRATORY NITRATE REDUCTASE"/>
    <property type="match status" value="1"/>
</dbReference>
<sequence length="1071" mass="113894">MTDVAKQTETVTLTIDGVQVTAPKGALLIRVAEQLGTEIPRFCDHPLLAPAGACRQCLVEVEGQRKPVASCTQTVAEGMVVRTQLTSPVAKKAQEGVMELLLLNHPLDCPMCDKGGECPLQNQAMSTGRTDSRFHEHKREYPKPLPISTQVLLDRERCVLCQRCTRFSEEIAGDKFIDLMNRSSAEEINIYRDEAYGEEGDAGDVPFNSYFSGNTVQICPVGALTGSQYRFRARPFDLVSTPSVCEHCSAGCAQRTDWRRGKVLRRLAGDDPAVNEEWNCDKGRWGFQYTRAFDRLTTPLVRDERTGELREASWSEALTRAAEGLRAARDGGSGTAVLTGGRLTVEDAYAYAKFARVALHTNDIDFRARPVSREEADFLASSVAGVTDVTYADVENAPAVVLVGLEPEEECPILFLRLRKAYLKNKLTVYAIAPFATRGLEKLGAKLARVVPGEEASVLAEHATVTEALSQPGAILIVGERLGAVPGGLSAAADVARRTGAKLAWVPRRAGDRGAVDAGCLPNLLPGGRLVTEPAARAELGEAWDIAAGVIPSQAGRDTDGILVAAANGQLGALVVAGVDPADLADPRLAEQALDAVPFLVSLELRMSAVARRADVVFPVAPVVEKAGSFLDWEGRLRTFEKVLDTAAMSDGRVLDALAAQLDVRLGTGDVTSVRRELGALPPTRVDRPAPPMVEPAVVPQPGAGEAVLATWHQLIDLGTLTDGDEHLAGTARPPVVRLGKGMAEAVGVADGDPVTVGTDRGAVTLPAAITEMPDGVVWLPTNSPGSTVRRSLGATAGEVVQISAGAVAAVPAGRVAADAAGRPGPLLNTGVFSEPGHPGRAGSDAGRLRQGPVVAGPDQDPVRLRVLHAGHAARRLVRAAGRRPHGGAARPQPGRPVRPAADPRRRPEAGLQGGHPPEGRRQGRLLLRPGDLGDLRGHRAVGDSVRADGQHLRKLDAAAGHRRAGGGAAAAGLLLPGRVRHRARRLGLRLDVPAARRPALRRSAGLVRGRDGPEHRGGVHDRRHDVHQRDRRRPGGRHPAEHRRPRGPGTGLVRDSAAAELRHLLHRHGR</sequence>
<keyword evidence="4 12" id="KW-0001">2Fe-2S</keyword>
<dbReference type="InterPro" id="IPR009010">
    <property type="entry name" value="Asp_de-COase-like_dom_sf"/>
</dbReference>
<evidence type="ECO:0000256" key="1">
    <source>
        <dbReference type="ARBA" id="ARBA00001966"/>
    </source>
</evidence>
<dbReference type="FunFam" id="3.10.20.740:FF:000001">
    <property type="entry name" value="NADH-quinone oxidoreductase subunit G"/>
    <property type="match status" value="1"/>
</dbReference>
<dbReference type="GO" id="GO:0048038">
    <property type="term" value="F:quinone binding"/>
    <property type="evidence" value="ECO:0007669"/>
    <property type="project" value="UniProtKB-UniRule"/>
</dbReference>
<feature type="compositionally biased region" description="Low complexity" evidence="13">
    <location>
        <begin position="887"/>
        <end position="901"/>
    </location>
</feature>
<evidence type="ECO:0000259" key="15">
    <source>
        <dbReference type="PROSITE" id="PS51669"/>
    </source>
</evidence>
<evidence type="ECO:0000256" key="2">
    <source>
        <dbReference type="ARBA" id="ARBA00005404"/>
    </source>
</evidence>
<evidence type="ECO:0000256" key="13">
    <source>
        <dbReference type="SAM" id="MobiDB-lite"/>
    </source>
</evidence>
<accession>A0A1C4U1C9</accession>
<evidence type="ECO:0000256" key="7">
    <source>
        <dbReference type="ARBA" id="ARBA00022967"/>
    </source>
</evidence>
<dbReference type="SUPFAM" id="SSF54862">
    <property type="entry name" value="4Fe-4S ferredoxins"/>
    <property type="match status" value="1"/>
</dbReference>
<dbReference type="Pfam" id="PF04879">
    <property type="entry name" value="Molybdop_Fe4S4"/>
    <property type="match status" value="1"/>
</dbReference>
<dbReference type="GO" id="GO:0043546">
    <property type="term" value="F:molybdopterin cofactor binding"/>
    <property type="evidence" value="ECO:0007669"/>
    <property type="project" value="InterPro"/>
</dbReference>
<dbReference type="Pfam" id="PF01568">
    <property type="entry name" value="Molydop_binding"/>
    <property type="match status" value="1"/>
</dbReference>
<dbReference type="CDD" id="cd00207">
    <property type="entry name" value="fer2"/>
    <property type="match status" value="1"/>
</dbReference>
<dbReference type="SUPFAM" id="SSF54292">
    <property type="entry name" value="2Fe-2S ferredoxin-like"/>
    <property type="match status" value="1"/>
</dbReference>
<evidence type="ECO:0000256" key="5">
    <source>
        <dbReference type="ARBA" id="ARBA00022719"/>
    </source>
</evidence>
<dbReference type="AlphaFoldDB" id="A0A1C4U1C9"/>
<comment type="cofactor">
    <cofactor evidence="1 12">
        <name>[4Fe-4S] cluster</name>
        <dbReference type="ChEBI" id="CHEBI:49883"/>
    </cofactor>
</comment>
<feature type="region of interest" description="Disordered" evidence="13">
    <location>
        <begin position="1002"/>
        <end position="1055"/>
    </location>
</feature>
<dbReference type="NCBIfam" id="NF005895">
    <property type="entry name" value="PRK07860.1"/>
    <property type="match status" value="1"/>
</dbReference>
<dbReference type="InterPro" id="IPR001041">
    <property type="entry name" value="2Fe-2S_ferredoxin-type"/>
</dbReference>
<evidence type="ECO:0000259" key="14">
    <source>
        <dbReference type="PROSITE" id="PS51085"/>
    </source>
</evidence>
<dbReference type="Gene3D" id="2.40.40.20">
    <property type="match status" value="1"/>
</dbReference>
<dbReference type="GO" id="GO:0051539">
    <property type="term" value="F:4 iron, 4 sulfur cluster binding"/>
    <property type="evidence" value="ECO:0007669"/>
    <property type="project" value="UniProtKB-KW"/>
</dbReference>
<gene>
    <name evidence="17" type="ORF">GA0074695_0052</name>
</gene>
<feature type="compositionally biased region" description="Basic residues" evidence="13">
    <location>
        <begin position="1030"/>
        <end position="1047"/>
    </location>
</feature>
<protein>
    <recommendedName>
        <fullName evidence="12">NADH-quinone oxidoreductase</fullName>
        <ecNumber evidence="12">7.1.1.-</ecNumber>
    </recommendedName>
</protein>
<organism evidence="17 18">
    <name type="scientific">Micromonospora viridifaciens</name>
    <dbReference type="NCBI Taxonomy" id="1881"/>
    <lineage>
        <taxon>Bacteria</taxon>
        <taxon>Bacillati</taxon>
        <taxon>Actinomycetota</taxon>
        <taxon>Actinomycetes</taxon>
        <taxon>Micromonosporales</taxon>
        <taxon>Micromonosporaceae</taxon>
        <taxon>Micromonospora</taxon>
    </lineage>
</organism>
<dbReference type="PROSITE" id="PS51085">
    <property type="entry name" value="2FE2S_FER_2"/>
    <property type="match status" value="1"/>
</dbReference>
<dbReference type="Gene3D" id="2.20.25.90">
    <property type="entry name" value="ADC-like domains"/>
    <property type="match status" value="1"/>
</dbReference>
<feature type="compositionally biased region" description="Basic and acidic residues" evidence="13">
    <location>
        <begin position="932"/>
        <end position="947"/>
    </location>
</feature>
<dbReference type="PROSITE" id="PS00642">
    <property type="entry name" value="COMPLEX1_75K_2"/>
    <property type="match status" value="1"/>
</dbReference>
<dbReference type="InterPro" id="IPR010228">
    <property type="entry name" value="NADH_UbQ_OxRdtase_Gsu"/>
</dbReference>
<dbReference type="Gene3D" id="3.40.50.740">
    <property type="match status" value="2"/>
</dbReference>
<evidence type="ECO:0000256" key="8">
    <source>
        <dbReference type="ARBA" id="ARBA00023004"/>
    </source>
</evidence>
<comment type="cofactor">
    <cofactor evidence="12">
        <name>[2Fe-2S] cluster</name>
        <dbReference type="ChEBI" id="CHEBI:190135"/>
    </cofactor>
    <text evidence="12">Binds 1 [2Fe-2S] cluster per subunit.</text>
</comment>
<keyword evidence="7 12" id="KW-1278">Translocase</keyword>
<dbReference type="Pfam" id="PF13510">
    <property type="entry name" value="Fer2_4"/>
    <property type="match status" value="1"/>
</dbReference>
<dbReference type="PROSITE" id="PS00641">
    <property type="entry name" value="COMPLEX1_75K_1"/>
    <property type="match status" value="1"/>
</dbReference>
<keyword evidence="3 12" id="KW-0004">4Fe-4S</keyword>
<dbReference type="InterPro" id="IPR006657">
    <property type="entry name" value="MoPterin_dinucl-bd_dom"/>
</dbReference>
<comment type="function">
    <text evidence="12">NDH-1 shuttles electrons from NADH, via FMN and iron-sulfur (Fe-S) centers, to quinones in the respiratory chain. Couples the redox reaction to proton translocation (for every two electrons transferred, four hydrogen ions are translocated across the cytoplasmic membrane), and thus conserves the redox energy in a proton gradient.</text>
</comment>
<dbReference type="SMART" id="SM00929">
    <property type="entry name" value="NADH-G_4Fe-4S_3"/>
    <property type="match status" value="1"/>
</dbReference>
<evidence type="ECO:0000259" key="16">
    <source>
        <dbReference type="PROSITE" id="PS51839"/>
    </source>
</evidence>
<dbReference type="Pfam" id="PF22117">
    <property type="entry name" value="Fer4_Nqo3"/>
    <property type="match status" value="1"/>
</dbReference>
<feature type="region of interest" description="Disordered" evidence="13">
    <location>
        <begin position="879"/>
        <end position="947"/>
    </location>
</feature>
<dbReference type="PROSITE" id="PS51669">
    <property type="entry name" value="4FE4S_MOW_BIS_MGD"/>
    <property type="match status" value="1"/>
</dbReference>
<keyword evidence="18" id="KW-1185">Reference proteome</keyword>
<proteinExistence type="inferred from homology"/>
<dbReference type="InterPro" id="IPR000283">
    <property type="entry name" value="NADH_UbQ_OxRdtase_75kDa_su_CS"/>
</dbReference>
<dbReference type="GO" id="GO:0016020">
    <property type="term" value="C:membrane"/>
    <property type="evidence" value="ECO:0007669"/>
    <property type="project" value="InterPro"/>
</dbReference>
<comment type="catalytic activity">
    <reaction evidence="11 12">
        <text>a quinone + NADH + 5 H(+)(in) = a quinol + NAD(+) + 4 H(+)(out)</text>
        <dbReference type="Rhea" id="RHEA:57888"/>
        <dbReference type="ChEBI" id="CHEBI:15378"/>
        <dbReference type="ChEBI" id="CHEBI:24646"/>
        <dbReference type="ChEBI" id="CHEBI:57540"/>
        <dbReference type="ChEBI" id="CHEBI:57945"/>
        <dbReference type="ChEBI" id="CHEBI:132124"/>
    </reaction>
</comment>
<feature type="domain" description="4Fe-4S Mo/W bis-MGD-type" evidence="15">
    <location>
        <begin position="238"/>
        <end position="294"/>
    </location>
</feature>
<comment type="similarity">
    <text evidence="2 12">Belongs to the complex I 75 kDa subunit family.</text>
</comment>
<dbReference type="InterPro" id="IPR006656">
    <property type="entry name" value="Mopterin_OxRdtase"/>
</dbReference>
<keyword evidence="6 12" id="KW-0479">Metal-binding</keyword>
<dbReference type="PROSITE" id="PS00643">
    <property type="entry name" value="COMPLEX1_75K_3"/>
    <property type="match status" value="1"/>
</dbReference>
<dbReference type="GO" id="GO:0051537">
    <property type="term" value="F:2 iron, 2 sulfur cluster binding"/>
    <property type="evidence" value="ECO:0007669"/>
    <property type="project" value="UniProtKB-UniRule"/>
</dbReference>
<evidence type="ECO:0000256" key="11">
    <source>
        <dbReference type="ARBA" id="ARBA00047712"/>
    </source>
</evidence>
<dbReference type="CDD" id="cd02788">
    <property type="entry name" value="MopB_CT_NDH-1_NuoG2-N7"/>
    <property type="match status" value="1"/>
</dbReference>
<dbReference type="InterPro" id="IPR050123">
    <property type="entry name" value="Prok_molybdopt-oxidoreductase"/>
</dbReference>
<feature type="domain" description="4Fe-4S His(Cys)3-ligated-type" evidence="16">
    <location>
        <begin position="89"/>
        <end position="128"/>
    </location>
</feature>
<dbReference type="GO" id="GO:0042773">
    <property type="term" value="P:ATP synthesis coupled electron transport"/>
    <property type="evidence" value="ECO:0007669"/>
    <property type="project" value="InterPro"/>
</dbReference>
<dbReference type="InterPro" id="IPR036010">
    <property type="entry name" value="2Fe-2S_ferredoxin-like_sf"/>
</dbReference>
<dbReference type="EC" id="7.1.1.-" evidence="12"/>
<dbReference type="PANTHER" id="PTHR43105:SF12">
    <property type="entry name" value="NADH-QUINONE OXIDOREDUCTASE SUBUNIT G"/>
    <property type="match status" value="1"/>
</dbReference>
<dbReference type="Gene3D" id="3.30.70.20">
    <property type="match status" value="1"/>
</dbReference>
<evidence type="ECO:0000256" key="4">
    <source>
        <dbReference type="ARBA" id="ARBA00022714"/>
    </source>
</evidence>